<proteinExistence type="predicted"/>
<gene>
    <name evidence="1" type="ORF">Tci_001460</name>
</gene>
<evidence type="ECO:0000313" key="1">
    <source>
        <dbReference type="EMBL" id="GEU29482.1"/>
    </source>
</evidence>
<reference evidence="1" key="1">
    <citation type="journal article" date="2019" name="Sci. Rep.">
        <title>Draft genome of Tanacetum cinerariifolium, the natural source of mosquito coil.</title>
        <authorList>
            <person name="Yamashiro T."/>
            <person name="Shiraishi A."/>
            <person name="Satake H."/>
            <person name="Nakayama K."/>
        </authorList>
    </citation>
    <scope>NUCLEOTIDE SEQUENCE</scope>
</reference>
<accession>A0A699GJP0</accession>
<organism evidence="1">
    <name type="scientific">Tanacetum cinerariifolium</name>
    <name type="common">Dalmatian daisy</name>
    <name type="synonym">Chrysanthemum cinerariifolium</name>
    <dbReference type="NCBI Taxonomy" id="118510"/>
    <lineage>
        <taxon>Eukaryota</taxon>
        <taxon>Viridiplantae</taxon>
        <taxon>Streptophyta</taxon>
        <taxon>Embryophyta</taxon>
        <taxon>Tracheophyta</taxon>
        <taxon>Spermatophyta</taxon>
        <taxon>Magnoliopsida</taxon>
        <taxon>eudicotyledons</taxon>
        <taxon>Gunneridae</taxon>
        <taxon>Pentapetalae</taxon>
        <taxon>asterids</taxon>
        <taxon>campanulids</taxon>
        <taxon>Asterales</taxon>
        <taxon>Asteraceae</taxon>
        <taxon>Asteroideae</taxon>
        <taxon>Anthemideae</taxon>
        <taxon>Anthemidinae</taxon>
        <taxon>Tanacetum</taxon>
    </lineage>
</organism>
<dbReference type="EMBL" id="BKCJ010000072">
    <property type="protein sequence ID" value="GEU29482.1"/>
    <property type="molecule type" value="Genomic_DNA"/>
</dbReference>
<dbReference type="AlphaFoldDB" id="A0A699GJP0"/>
<sequence length="350" mass="39760">MMKMMTRNIHCNHTRLTSRGIYLFRNAKVLLLAWDRVFEIKDVFGNKQYKLEDIQELFRKLFNDVQNIHEELAQYINTPSWNHPAFYNNDEDDNEEYTIAITPVLPTEEPDNSLSMGDEHISTISETESNEVIKSSDEDLVPISCESEGIPDNIDDDSFEDNDYVEASPPDSEPVSLEEVKDKILHVNLLNVNLLIAKIKSLNDNPTLDHVLKSPSPFPILVEDSDSFFEKSDTSLSYSNNSLPEFKNFSDHMEETSSGSTTTHADNSLPEYDSFLFEIEPDQGELTSIVIKDNLGEPRVHVPNVFPTHPTLMLDSDFIPSDDSLVSDLVVSFPSGTRNKIFDLGIFFEV</sequence>
<name>A0A699GJP0_TANCI</name>
<protein>
    <submittedName>
        <fullName evidence="1">Uncharacterized protein</fullName>
    </submittedName>
</protein>
<comment type="caution">
    <text evidence="1">The sequence shown here is derived from an EMBL/GenBank/DDBJ whole genome shotgun (WGS) entry which is preliminary data.</text>
</comment>